<protein>
    <recommendedName>
        <fullName evidence="5">Pyridoxine/pyridoxamine 5'-phosphate oxidase</fullName>
        <ecNumber evidence="5">1.4.3.5</ecNumber>
    </recommendedName>
    <alternativeName>
        <fullName evidence="5">PNP/PMP oxidase</fullName>
        <shortName evidence="5">PNPOx</shortName>
    </alternativeName>
    <alternativeName>
        <fullName evidence="5">Pyridoxal 5'-phosphate synthase</fullName>
    </alternativeName>
</protein>
<feature type="binding site" evidence="5 6">
    <location>
        <position position="187"/>
    </location>
    <ligand>
        <name>FMN</name>
        <dbReference type="ChEBI" id="CHEBI:58210"/>
    </ligand>
</feature>
<dbReference type="EMBL" id="JACVEL010000004">
    <property type="protein sequence ID" value="MBC9812469.1"/>
    <property type="molecule type" value="Genomic_DNA"/>
</dbReference>
<comment type="similarity">
    <text evidence="1 5">Belongs to the pyridoxamine 5'-phosphate oxidase family.</text>
</comment>
<comment type="pathway">
    <text evidence="5">Cofactor metabolism; pyridoxal 5'-phosphate salvage; pyridoxal 5'-phosphate from pyridoxine 5'-phosphate: step 1/1.</text>
</comment>
<sequence>MEDFLEDLRNDHRDFDLARLEDVVGTNPFDLFNQWMKNAVDKGVAEANACVVSTVDTTGQPSGRIVYLKELINGEFIFYTNYHSHKGKDLAGNNKISMLFFWPALQQQIRIDGLCYKVPEQVSDAYFRSRPRGSKIGAWASNQSEQLISRTELEQRVHEYAEKFPGEVPRPPHWGGYAVRAELVEFWQGRPSRLHDRFVFKKEGENWNVGRLNP</sequence>
<evidence type="ECO:0000259" key="7">
    <source>
        <dbReference type="Pfam" id="PF01243"/>
    </source>
</evidence>
<evidence type="ECO:0000256" key="5">
    <source>
        <dbReference type="HAMAP-Rule" id="MF_01629"/>
    </source>
</evidence>
<keyword evidence="4 5" id="KW-0560">Oxidoreductase</keyword>
<feature type="binding site" evidence="5 6">
    <location>
        <position position="108"/>
    </location>
    <ligand>
        <name>FMN</name>
        <dbReference type="ChEBI" id="CHEBI:58210"/>
    </ligand>
</feature>
<comment type="caution">
    <text evidence="5">Lacks conserved residue(s) required for the propagation of feature annotation.</text>
</comment>
<accession>A0A8J6P5V7</accession>
<dbReference type="NCBIfam" id="NF004231">
    <property type="entry name" value="PRK05679.1"/>
    <property type="match status" value="1"/>
</dbReference>
<dbReference type="Pfam" id="PF01243">
    <property type="entry name" value="PNPOx_N"/>
    <property type="match status" value="1"/>
</dbReference>
<dbReference type="SUPFAM" id="SSF50475">
    <property type="entry name" value="FMN-binding split barrel"/>
    <property type="match status" value="1"/>
</dbReference>
<keyword evidence="10" id="KW-1185">Reference proteome</keyword>
<dbReference type="InterPro" id="IPR011576">
    <property type="entry name" value="Pyridox_Oxase_N"/>
</dbReference>
<dbReference type="InterPro" id="IPR012349">
    <property type="entry name" value="Split_barrel_FMN-bd"/>
</dbReference>
<evidence type="ECO:0000259" key="8">
    <source>
        <dbReference type="Pfam" id="PF10590"/>
    </source>
</evidence>
<dbReference type="InterPro" id="IPR000659">
    <property type="entry name" value="Pyridox_Oxase"/>
</dbReference>
<comment type="caution">
    <text evidence="9">The sequence shown here is derived from an EMBL/GenBank/DDBJ whole genome shotgun (WGS) entry which is preliminary data.</text>
</comment>
<dbReference type="Proteomes" id="UP000652681">
    <property type="component" value="Unassembled WGS sequence"/>
</dbReference>
<evidence type="ECO:0000256" key="2">
    <source>
        <dbReference type="ARBA" id="ARBA00022630"/>
    </source>
</evidence>
<comment type="catalytic activity">
    <reaction evidence="5">
        <text>pyridoxine 5'-phosphate + O2 = pyridoxal 5'-phosphate + H2O2</text>
        <dbReference type="Rhea" id="RHEA:15149"/>
        <dbReference type="ChEBI" id="CHEBI:15379"/>
        <dbReference type="ChEBI" id="CHEBI:16240"/>
        <dbReference type="ChEBI" id="CHEBI:58589"/>
        <dbReference type="ChEBI" id="CHEBI:597326"/>
        <dbReference type="EC" id="1.4.3.5"/>
    </reaction>
</comment>
<dbReference type="PANTHER" id="PTHR10851:SF0">
    <property type="entry name" value="PYRIDOXINE-5'-PHOSPHATE OXIDASE"/>
    <property type="match status" value="1"/>
</dbReference>
<feature type="binding site" evidence="5 6">
    <location>
        <position position="197"/>
    </location>
    <ligand>
        <name>FMN</name>
        <dbReference type="ChEBI" id="CHEBI:58210"/>
    </ligand>
</feature>
<feature type="binding site" evidence="5">
    <location>
        <position position="130"/>
    </location>
    <ligand>
        <name>substrate</name>
    </ligand>
</feature>
<dbReference type="AlphaFoldDB" id="A0A8J6P5V7"/>
<feature type="binding site" evidence="5">
    <location>
        <begin position="193"/>
        <end position="195"/>
    </location>
    <ligand>
        <name>substrate</name>
    </ligand>
</feature>
<dbReference type="UniPathway" id="UPA01068">
    <property type="reaction ID" value="UER00304"/>
</dbReference>
<dbReference type="HAMAP" id="MF_01629">
    <property type="entry name" value="PdxH"/>
    <property type="match status" value="1"/>
</dbReference>
<dbReference type="GO" id="GO:0010181">
    <property type="term" value="F:FMN binding"/>
    <property type="evidence" value="ECO:0007669"/>
    <property type="project" value="UniProtKB-UniRule"/>
</dbReference>
<feature type="binding site" evidence="5 6">
    <location>
        <begin position="143"/>
        <end position="144"/>
    </location>
    <ligand>
        <name>FMN</name>
        <dbReference type="ChEBI" id="CHEBI:58210"/>
    </ligand>
</feature>
<dbReference type="PIRSF" id="PIRSF000190">
    <property type="entry name" value="Pyd_amn-ph_oxd"/>
    <property type="match status" value="1"/>
</dbReference>
<dbReference type="NCBIfam" id="TIGR00558">
    <property type="entry name" value="pdxH"/>
    <property type="match status" value="1"/>
</dbReference>
<feature type="binding site" evidence="5 6">
    <location>
        <begin position="79"/>
        <end position="80"/>
    </location>
    <ligand>
        <name>FMN</name>
        <dbReference type="ChEBI" id="CHEBI:58210"/>
    </ligand>
</feature>
<comment type="cofactor">
    <cofactor evidence="5 6">
        <name>FMN</name>
        <dbReference type="ChEBI" id="CHEBI:58210"/>
    </cofactor>
    <text evidence="5 6">Binds 1 FMN per subunit.</text>
</comment>
<dbReference type="RefSeq" id="WP_216714016.1">
    <property type="nucleotide sequence ID" value="NZ_JACVEL010000004.1"/>
</dbReference>
<comment type="function">
    <text evidence="5">Catalyzes the oxidation of either pyridoxine 5'-phosphate (PNP) or pyridoxamine 5'-phosphate (PMP) into pyridoxal 5'-phosphate (PLP).</text>
</comment>
<keyword evidence="5" id="KW-0664">Pyridoxine biosynthesis</keyword>
<dbReference type="EC" id="1.4.3.5" evidence="5"/>
<comment type="catalytic activity">
    <reaction evidence="5">
        <text>pyridoxamine 5'-phosphate + O2 + H2O = pyridoxal 5'-phosphate + H2O2 + NH4(+)</text>
        <dbReference type="Rhea" id="RHEA:15817"/>
        <dbReference type="ChEBI" id="CHEBI:15377"/>
        <dbReference type="ChEBI" id="CHEBI:15379"/>
        <dbReference type="ChEBI" id="CHEBI:16240"/>
        <dbReference type="ChEBI" id="CHEBI:28938"/>
        <dbReference type="ChEBI" id="CHEBI:58451"/>
        <dbReference type="ChEBI" id="CHEBI:597326"/>
        <dbReference type="EC" id="1.4.3.5"/>
    </reaction>
</comment>
<dbReference type="InterPro" id="IPR019740">
    <property type="entry name" value="Pyridox_Oxase_CS"/>
</dbReference>
<evidence type="ECO:0000313" key="9">
    <source>
        <dbReference type="EMBL" id="MBC9812469.1"/>
    </source>
</evidence>
<feature type="domain" description="Pyridoxine 5'-phosphate oxidase dimerisation C-terminal" evidence="8">
    <location>
        <begin position="174"/>
        <end position="214"/>
    </location>
</feature>
<feature type="binding site" evidence="5 6">
    <location>
        <position position="86"/>
    </location>
    <ligand>
        <name>FMN</name>
        <dbReference type="ChEBI" id="CHEBI:58210"/>
    </ligand>
</feature>
<evidence type="ECO:0000313" key="10">
    <source>
        <dbReference type="Proteomes" id="UP000652681"/>
    </source>
</evidence>
<dbReference type="PANTHER" id="PTHR10851">
    <property type="entry name" value="PYRIDOXINE-5-PHOSPHATE OXIDASE"/>
    <property type="match status" value="1"/>
</dbReference>
<keyword evidence="2 5" id="KW-0285">Flavoprotein</keyword>
<dbReference type="GO" id="GO:0004733">
    <property type="term" value="F:pyridoxamine phosphate oxidase activity"/>
    <property type="evidence" value="ECO:0007669"/>
    <property type="project" value="UniProtKB-UniRule"/>
</dbReference>
<dbReference type="Gene3D" id="2.30.110.10">
    <property type="entry name" value="Electron Transport, Fmn-binding Protein, Chain A"/>
    <property type="match status" value="1"/>
</dbReference>
<feature type="binding site" evidence="5">
    <location>
        <position position="69"/>
    </location>
    <ligand>
        <name>substrate</name>
    </ligand>
</feature>
<comment type="pathway">
    <text evidence="5">Cofactor metabolism; pyridoxal 5'-phosphate salvage; pyridoxal 5'-phosphate from pyridoxamine 5'-phosphate: step 1/1.</text>
</comment>
<evidence type="ECO:0000256" key="3">
    <source>
        <dbReference type="ARBA" id="ARBA00022643"/>
    </source>
</evidence>
<feature type="binding site" evidence="6">
    <location>
        <begin position="64"/>
        <end position="69"/>
    </location>
    <ligand>
        <name>FMN</name>
        <dbReference type="ChEBI" id="CHEBI:58210"/>
    </ligand>
</feature>
<name>A0A8J6P5V7_9FLAO</name>
<feature type="binding site" evidence="5">
    <location>
        <position position="134"/>
    </location>
    <ligand>
        <name>substrate</name>
    </ligand>
</feature>
<gene>
    <name evidence="5 9" type="primary">pdxH</name>
    <name evidence="9" type="ORF">H9Y05_08285</name>
</gene>
<feature type="domain" description="Pyridoxamine 5'-phosphate oxidase N-terminal" evidence="7">
    <location>
        <begin position="37"/>
        <end position="161"/>
    </location>
</feature>
<evidence type="ECO:0000256" key="4">
    <source>
        <dbReference type="ARBA" id="ARBA00023002"/>
    </source>
</evidence>
<reference evidence="9" key="1">
    <citation type="submission" date="2020-09" db="EMBL/GenBank/DDBJ databases">
        <title>Taishania pollutisoli gen. nov., sp. nov., Isolated from Tetrabromobisphenol A-Contaminated Soil.</title>
        <authorList>
            <person name="Chen Q."/>
        </authorList>
    </citation>
    <scope>NUCLEOTIDE SEQUENCE</scope>
    <source>
        <strain evidence="9">CZZ-1</strain>
    </source>
</reference>
<keyword evidence="3 5" id="KW-0288">FMN</keyword>
<dbReference type="Pfam" id="PF10590">
    <property type="entry name" value="PNP_phzG_C"/>
    <property type="match status" value="1"/>
</dbReference>
<organism evidence="9 10">
    <name type="scientific">Taishania pollutisoli</name>
    <dbReference type="NCBI Taxonomy" id="2766479"/>
    <lineage>
        <taxon>Bacteria</taxon>
        <taxon>Pseudomonadati</taxon>
        <taxon>Bacteroidota</taxon>
        <taxon>Flavobacteriia</taxon>
        <taxon>Flavobacteriales</taxon>
        <taxon>Crocinitomicaceae</taxon>
        <taxon>Taishania</taxon>
    </lineage>
</organism>
<feature type="binding site" evidence="5">
    <location>
        <position position="126"/>
    </location>
    <ligand>
        <name>substrate</name>
    </ligand>
</feature>
<evidence type="ECO:0000256" key="6">
    <source>
        <dbReference type="PIRSR" id="PIRSR000190-2"/>
    </source>
</evidence>
<evidence type="ECO:0000256" key="1">
    <source>
        <dbReference type="ARBA" id="ARBA00007301"/>
    </source>
</evidence>
<dbReference type="InterPro" id="IPR019576">
    <property type="entry name" value="Pyridoxamine_oxidase_dimer_C"/>
</dbReference>
<comment type="subunit">
    <text evidence="5">Homodimer.</text>
</comment>
<dbReference type="GO" id="GO:0008615">
    <property type="term" value="P:pyridoxine biosynthetic process"/>
    <property type="evidence" value="ECO:0007669"/>
    <property type="project" value="UniProtKB-UniRule"/>
</dbReference>
<proteinExistence type="inferred from homology"/>
<dbReference type="PROSITE" id="PS01064">
    <property type="entry name" value="PYRIDOX_OXIDASE"/>
    <property type="match status" value="1"/>
</dbReference>